<dbReference type="Gene3D" id="3.40.50.850">
    <property type="entry name" value="Isochorismatase-like"/>
    <property type="match status" value="1"/>
</dbReference>
<dbReference type="Pfam" id="PF00857">
    <property type="entry name" value="Isochorismatase"/>
    <property type="match status" value="1"/>
</dbReference>
<dbReference type="EMBL" id="JAHDYS010000023">
    <property type="protein sequence ID" value="MBT1073504.1"/>
    <property type="molecule type" value="Genomic_DNA"/>
</dbReference>
<evidence type="ECO:0000313" key="2">
    <source>
        <dbReference type="EMBL" id="MBT1073504.1"/>
    </source>
</evidence>
<dbReference type="InterPro" id="IPR036380">
    <property type="entry name" value="Isochorismatase-like_sf"/>
</dbReference>
<dbReference type="PANTHER" id="PTHR14119">
    <property type="entry name" value="HYDROLASE"/>
    <property type="match status" value="1"/>
</dbReference>
<name>A0ABS5UCR3_9BACT</name>
<organism evidence="2 3">
    <name type="scientific">Pelotalea chapellei</name>
    <dbReference type="NCBI Taxonomy" id="44671"/>
    <lineage>
        <taxon>Bacteria</taxon>
        <taxon>Pseudomonadati</taxon>
        <taxon>Thermodesulfobacteriota</taxon>
        <taxon>Desulfuromonadia</taxon>
        <taxon>Geobacterales</taxon>
        <taxon>Geobacteraceae</taxon>
        <taxon>Pelotalea</taxon>
    </lineage>
</organism>
<feature type="domain" description="Isochorismatase-like" evidence="1">
    <location>
        <begin position="15"/>
        <end position="165"/>
    </location>
</feature>
<dbReference type="SUPFAM" id="SSF52499">
    <property type="entry name" value="Isochorismatase-like hydrolases"/>
    <property type="match status" value="1"/>
</dbReference>
<dbReference type="InterPro" id="IPR000868">
    <property type="entry name" value="Isochorismatase-like_dom"/>
</dbReference>
<dbReference type="GO" id="GO:0016787">
    <property type="term" value="F:hydrolase activity"/>
    <property type="evidence" value="ECO:0007669"/>
    <property type="project" value="UniProtKB-KW"/>
</dbReference>
<keyword evidence="3" id="KW-1185">Reference proteome</keyword>
<accession>A0ABS5UCR3</accession>
<evidence type="ECO:0000259" key="1">
    <source>
        <dbReference type="Pfam" id="PF00857"/>
    </source>
</evidence>
<evidence type="ECO:0000313" key="3">
    <source>
        <dbReference type="Proteomes" id="UP000784128"/>
    </source>
</evidence>
<reference evidence="2 3" key="1">
    <citation type="submission" date="2021-05" db="EMBL/GenBank/DDBJ databases">
        <title>The draft genome of Geobacter chapellei DSM 13688.</title>
        <authorList>
            <person name="Xu Z."/>
            <person name="Masuda Y."/>
            <person name="Itoh H."/>
            <person name="Senoo K."/>
        </authorList>
    </citation>
    <scope>NUCLEOTIDE SEQUENCE [LARGE SCALE GENOMIC DNA]</scope>
    <source>
        <strain evidence="2 3">DSM 13688</strain>
    </source>
</reference>
<gene>
    <name evidence="2" type="ORF">KJB30_17100</name>
</gene>
<protein>
    <submittedName>
        <fullName evidence="2">Hydrolase</fullName>
    </submittedName>
</protein>
<dbReference type="Proteomes" id="UP000784128">
    <property type="component" value="Unassembled WGS sequence"/>
</dbReference>
<sequence>MSIKDTFFLEQDKALLVVIDVQEKLCAAMDEKVLSRLSKNITILLESAAELQIPVLVTEQYVKGLGSTLPALKEKTAHASRCEKMTFSCCGCSEFIESIKATGRNQIIITGMETHVCVLQTVIELLDAGFVVHLVRDAVMSRSKQNWQTALDAMAQAGAVPTCTESVVFQLLKVAGTEEFKKLSKLVR</sequence>
<keyword evidence="2" id="KW-0378">Hydrolase</keyword>
<dbReference type="InterPro" id="IPR050993">
    <property type="entry name" value="Isochorismatase_domain"/>
</dbReference>
<comment type="caution">
    <text evidence="2">The sequence shown here is derived from an EMBL/GenBank/DDBJ whole genome shotgun (WGS) entry which is preliminary data.</text>
</comment>
<dbReference type="CDD" id="cd01012">
    <property type="entry name" value="YcaC_related"/>
    <property type="match status" value="1"/>
</dbReference>
<dbReference type="RefSeq" id="WP_214301588.1">
    <property type="nucleotide sequence ID" value="NZ_JAHDYS010000023.1"/>
</dbReference>
<dbReference type="PANTHER" id="PTHR14119:SF3">
    <property type="entry name" value="ISOCHORISMATASE DOMAIN-CONTAINING PROTEIN 2"/>
    <property type="match status" value="1"/>
</dbReference>
<proteinExistence type="predicted"/>